<proteinExistence type="inferred from homology"/>
<keyword evidence="2" id="KW-0677">Repeat</keyword>
<evidence type="ECO:0000256" key="3">
    <source>
        <dbReference type="PROSITE-ProRule" id="PRU00708"/>
    </source>
</evidence>
<dbReference type="PANTHER" id="PTHR47926:SF512">
    <property type="entry name" value="REPEAT (PPR) SUPERFAMILY PROTEIN, PUTATIVE-RELATED"/>
    <property type="match status" value="1"/>
</dbReference>
<dbReference type="Proteomes" id="UP001454036">
    <property type="component" value="Unassembled WGS sequence"/>
</dbReference>
<dbReference type="InterPro" id="IPR002885">
    <property type="entry name" value="PPR_rpt"/>
</dbReference>
<name>A0AAV3RD61_LITER</name>
<dbReference type="Pfam" id="PF14432">
    <property type="entry name" value="DYW_deaminase"/>
    <property type="match status" value="1"/>
</dbReference>
<protein>
    <recommendedName>
        <fullName evidence="4">DYW domain-containing protein</fullName>
    </recommendedName>
</protein>
<dbReference type="PROSITE" id="PS51375">
    <property type="entry name" value="PPR"/>
    <property type="match status" value="4"/>
</dbReference>
<dbReference type="InterPro" id="IPR046849">
    <property type="entry name" value="E2_motif"/>
</dbReference>
<dbReference type="InterPro" id="IPR046848">
    <property type="entry name" value="E_motif"/>
</dbReference>
<evidence type="ECO:0000313" key="6">
    <source>
        <dbReference type="Proteomes" id="UP001454036"/>
    </source>
</evidence>
<dbReference type="Gene3D" id="1.25.40.10">
    <property type="entry name" value="Tetratricopeptide repeat domain"/>
    <property type="match status" value="4"/>
</dbReference>
<evidence type="ECO:0000256" key="1">
    <source>
        <dbReference type="ARBA" id="ARBA00006643"/>
    </source>
</evidence>
<dbReference type="InterPro" id="IPR046960">
    <property type="entry name" value="PPR_At4g14850-like_plant"/>
</dbReference>
<accession>A0AAV3RD61</accession>
<evidence type="ECO:0000313" key="5">
    <source>
        <dbReference type="EMBL" id="GAA0173151.1"/>
    </source>
</evidence>
<organism evidence="5 6">
    <name type="scientific">Lithospermum erythrorhizon</name>
    <name type="common">Purple gromwell</name>
    <name type="synonym">Lithospermum officinale var. erythrorhizon</name>
    <dbReference type="NCBI Taxonomy" id="34254"/>
    <lineage>
        <taxon>Eukaryota</taxon>
        <taxon>Viridiplantae</taxon>
        <taxon>Streptophyta</taxon>
        <taxon>Embryophyta</taxon>
        <taxon>Tracheophyta</taxon>
        <taxon>Spermatophyta</taxon>
        <taxon>Magnoliopsida</taxon>
        <taxon>eudicotyledons</taxon>
        <taxon>Gunneridae</taxon>
        <taxon>Pentapetalae</taxon>
        <taxon>asterids</taxon>
        <taxon>lamiids</taxon>
        <taxon>Boraginales</taxon>
        <taxon>Boraginaceae</taxon>
        <taxon>Boraginoideae</taxon>
        <taxon>Lithospermeae</taxon>
        <taxon>Lithospermum</taxon>
    </lineage>
</organism>
<evidence type="ECO:0000256" key="2">
    <source>
        <dbReference type="ARBA" id="ARBA00022737"/>
    </source>
</evidence>
<dbReference type="PROSITE" id="PS51257">
    <property type="entry name" value="PROKAR_LIPOPROTEIN"/>
    <property type="match status" value="1"/>
</dbReference>
<feature type="repeat" description="PPR" evidence="3">
    <location>
        <begin position="311"/>
        <end position="341"/>
    </location>
</feature>
<dbReference type="FunFam" id="1.25.40.10:FF:002102">
    <property type="entry name" value="Pentatricopeptide repeat-containing protein103"/>
    <property type="match status" value="1"/>
</dbReference>
<dbReference type="Pfam" id="PF01535">
    <property type="entry name" value="PPR"/>
    <property type="match status" value="3"/>
</dbReference>
<dbReference type="InterPro" id="IPR011990">
    <property type="entry name" value="TPR-like_helical_dom_sf"/>
</dbReference>
<feature type="domain" description="DYW" evidence="4">
    <location>
        <begin position="630"/>
        <end position="722"/>
    </location>
</feature>
<dbReference type="GO" id="GO:0003723">
    <property type="term" value="F:RNA binding"/>
    <property type="evidence" value="ECO:0007669"/>
    <property type="project" value="InterPro"/>
</dbReference>
<dbReference type="Pfam" id="PF20431">
    <property type="entry name" value="E_motif"/>
    <property type="match status" value="1"/>
</dbReference>
<keyword evidence="6" id="KW-1185">Reference proteome</keyword>
<feature type="repeat" description="PPR" evidence="3">
    <location>
        <begin position="208"/>
        <end position="242"/>
    </location>
</feature>
<dbReference type="GO" id="GO:0009451">
    <property type="term" value="P:RNA modification"/>
    <property type="evidence" value="ECO:0007669"/>
    <property type="project" value="InterPro"/>
</dbReference>
<dbReference type="InterPro" id="IPR032867">
    <property type="entry name" value="DYW_dom"/>
</dbReference>
<dbReference type="NCBIfam" id="TIGR00756">
    <property type="entry name" value="PPR"/>
    <property type="match status" value="4"/>
</dbReference>
<dbReference type="FunFam" id="1.25.40.10:FF:000073">
    <property type="entry name" value="Pentatricopeptide repeat-containing protein chloroplastic"/>
    <property type="match status" value="1"/>
</dbReference>
<gene>
    <name evidence="5" type="ORF">LIER_26826</name>
</gene>
<evidence type="ECO:0000259" key="4">
    <source>
        <dbReference type="Pfam" id="PF14432"/>
    </source>
</evidence>
<dbReference type="Pfam" id="PF13041">
    <property type="entry name" value="PPR_2"/>
    <property type="match status" value="3"/>
</dbReference>
<dbReference type="AlphaFoldDB" id="A0AAV3RD61"/>
<comment type="similarity">
    <text evidence="1">Belongs to the PPR family. PCMP-H subfamily.</text>
</comment>
<dbReference type="FunFam" id="1.25.40.10:FF:000679">
    <property type="entry name" value="Pentatricopeptide repeat-containing protein At5g03800"/>
    <property type="match status" value="1"/>
</dbReference>
<dbReference type="EMBL" id="BAABME010008465">
    <property type="protein sequence ID" value="GAA0173151.1"/>
    <property type="molecule type" value="Genomic_DNA"/>
</dbReference>
<dbReference type="PANTHER" id="PTHR47926">
    <property type="entry name" value="PENTATRICOPEPTIDE REPEAT-CONTAINING PROTEIN"/>
    <property type="match status" value="1"/>
</dbReference>
<dbReference type="GO" id="GO:0008270">
    <property type="term" value="F:zinc ion binding"/>
    <property type="evidence" value="ECO:0007669"/>
    <property type="project" value="InterPro"/>
</dbReference>
<dbReference type="Pfam" id="PF20430">
    <property type="entry name" value="Eplus_motif"/>
    <property type="match status" value="1"/>
</dbReference>
<feature type="repeat" description="PPR" evidence="3">
    <location>
        <begin position="413"/>
        <end position="447"/>
    </location>
</feature>
<comment type="caution">
    <text evidence="5">The sequence shown here is derived from an EMBL/GenBank/DDBJ whole genome shotgun (WGS) entry which is preliminary data.</text>
</comment>
<feature type="repeat" description="PPR" evidence="3">
    <location>
        <begin position="75"/>
        <end position="105"/>
    </location>
</feature>
<reference evidence="5 6" key="1">
    <citation type="submission" date="2024-01" db="EMBL/GenBank/DDBJ databases">
        <title>The complete chloroplast genome sequence of Lithospermum erythrorhizon: insights into the phylogenetic relationship among Boraginaceae species and the maternal lineages of purple gromwells.</title>
        <authorList>
            <person name="Okada T."/>
            <person name="Watanabe K."/>
        </authorList>
    </citation>
    <scope>NUCLEOTIDE SEQUENCE [LARGE SCALE GENOMIC DNA]</scope>
</reference>
<sequence length="722" mass="81095">MRRLGIEPNGYSFVALLSACMRLFDVKFGFQVHAYLLKLGYLCCTYVGNALMGLYSKCGCSDFVIELFDYMLVRDVASWNTAISCMVKESMFDSAFELFRKMFEINGLGADDYTISSLLCACGGCSAVMKGRELHAHAIKIGYESNLNVNNALIGFYSKLGSLKEVKSLFESVPQRDVYTWTEMVTAYMKFGIVDAAVEVFEKIPCKNCVSYNALLAGFCNNGEGSRAFNLFCTMVEEGVELTDYALTSALNACGLMKQRGTSEQIHAFVLKVGCGKNEHIEASLIDMCTRCDRMRDAEQMYHKLGLDLINSVMLTTMICAYARNGQPEEAFSLFCKYKSEIYLVADEALVAAIIGVCGTLGLHDLGEQIYSQAIKGGFLSDIGIGNSMISMYSKCGKIKDASIIFDNMQKHDTVSWNCLIAGYVLHRLGNKALNVWEKMKLVGEIPDSVTTLLVISAYGCTNHNLIDSCRDLLHSMQSTYQIKPTMEHYACFIRVLGYWGLLEEAEAIVNKMPFEPGPPIWRALLDSCRLGLNTTIGKRVAKNILSMEPQDTSTYILKSNLYSASGRWHCSEVVRNEMREKGFRKLPGRSWIIYQNMVHSFFARDKSHPQCKDIYSGLEILVMECIKAGYVPDTSFVLHEVEEYQKKEFLFYHSSKLAVTFGLLMSKPGKPIRVMKNIVLCGDCHTFFKYVSVVTKRDVYIRDASGFHCFVNGKCSCNDYW</sequence>